<accession>A0A8J6GCM2</accession>
<name>A0A8J6GCM2_MICOH</name>
<dbReference type="EC" id="6.3.5.7" evidence="6"/>
<evidence type="ECO:0000313" key="9">
    <source>
        <dbReference type="EMBL" id="KAH0508527.1"/>
    </source>
</evidence>
<feature type="domain" description="Amidase" evidence="8">
    <location>
        <begin position="152"/>
        <end position="605"/>
    </location>
</feature>
<dbReference type="GO" id="GO:0050567">
    <property type="term" value="F:glutaminyl-tRNA synthase (glutamine-hydrolyzing) activity"/>
    <property type="evidence" value="ECO:0007669"/>
    <property type="project" value="UniProtKB-UniRule"/>
</dbReference>
<dbReference type="InterPro" id="IPR036928">
    <property type="entry name" value="AS_sf"/>
</dbReference>
<dbReference type="SUPFAM" id="SSF75304">
    <property type="entry name" value="Amidase signature (AS) enzymes"/>
    <property type="match status" value="1"/>
</dbReference>
<keyword evidence="4 6" id="KW-0648">Protein biosynthesis</keyword>
<evidence type="ECO:0000256" key="2">
    <source>
        <dbReference type="ARBA" id="ARBA00022741"/>
    </source>
</evidence>
<gene>
    <name evidence="6" type="primary">QRSL1</name>
    <name evidence="9" type="ORF">LTLLF_162540</name>
</gene>
<comment type="catalytic activity">
    <reaction evidence="6">
        <text>L-glutamyl-tRNA(Gln) + L-glutamine + ATP + H2O = L-glutaminyl-tRNA(Gln) + L-glutamate + ADP + phosphate + H(+)</text>
        <dbReference type="Rhea" id="RHEA:17521"/>
        <dbReference type="Rhea" id="RHEA-COMP:9681"/>
        <dbReference type="Rhea" id="RHEA-COMP:9684"/>
        <dbReference type="ChEBI" id="CHEBI:15377"/>
        <dbReference type="ChEBI" id="CHEBI:15378"/>
        <dbReference type="ChEBI" id="CHEBI:29985"/>
        <dbReference type="ChEBI" id="CHEBI:30616"/>
        <dbReference type="ChEBI" id="CHEBI:43474"/>
        <dbReference type="ChEBI" id="CHEBI:58359"/>
        <dbReference type="ChEBI" id="CHEBI:78520"/>
        <dbReference type="ChEBI" id="CHEBI:78521"/>
        <dbReference type="ChEBI" id="CHEBI:456216"/>
        <dbReference type="EC" id="6.3.5.7"/>
    </reaction>
</comment>
<comment type="subcellular location">
    <subcellularLocation>
        <location evidence="6">Mitochondrion</location>
    </subcellularLocation>
</comment>
<keyword evidence="2 6" id="KW-0547">Nucleotide-binding</keyword>
<comment type="caution">
    <text evidence="9">The sequence shown here is derived from an EMBL/GenBank/DDBJ whole genome shotgun (WGS) entry which is preliminary data.</text>
</comment>
<comment type="function">
    <text evidence="6">Allows the formation of correctly charged Gln-tRNA(Gln) through the transamidation of misacylated Glu-tRNA(Gln) in the mitochondria. The reaction takes place in the presence of glutamine and ATP through an activated gamma-phospho-Glu-tRNA(Gln).</text>
</comment>
<feature type="active site" description="Acyl-ester intermediate" evidence="6">
    <location>
        <position position="313"/>
    </location>
</feature>
<feature type="region of interest" description="Disordered" evidence="7">
    <location>
        <begin position="1"/>
        <end position="50"/>
    </location>
</feature>
<dbReference type="GO" id="GO:0005739">
    <property type="term" value="C:mitochondrion"/>
    <property type="evidence" value="ECO:0007669"/>
    <property type="project" value="UniProtKB-SubCell"/>
</dbReference>
<dbReference type="Proteomes" id="UP000710432">
    <property type="component" value="Unassembled WGS sequence"/>
</dbReference>
<proteinExistence type="inferred from homology"/>
<dbReference type="Pfam" id="PF01425">
    <property type="entry name" value="Amidase"/>
    <property type="match status" value="1"/>
</dbReference>
<dbReference type="GO" id="GO:0005524">
    <property type="term" value="F:ATP binding"/>
    <property type="evidence" value="ECO:0007669"/>
    <property type="project" value="UniProtKB-KW"/>
</dbReference>
<dbReference type="InterPro" id="IPR023631">
    <property type="entry name" value="Amidase_dom"/>
</dbReference>
<dbReference type="Gene3D" id="3.90.1300.10">
    <property type="entry name" value="Amidase signature (AS) domain"/>
    <property type="match status" value="1"/>
</dbReference>
<organism evidence="9 10">
    <name type="scientific">Microtus ochrogaster</name>
    <name type="common">Prairie vole</name>
    <dbReference type="NCBI Taxonomy" id="79684"/>
    <lineage>
        <taxon>Eukaryota</taxon>
        <taxon>Metazoa</taxon>
        <taxon>Chordata</taxon>
        <taxon>Craniata</taxon>
        <taxon>Vertebrata</taxon>
        <taxon>Euteleostomi</taxon>
        <taxon>Mammalia</taxon>
        <taxon>Eutheria</taxon>
        <taxon>Euarchontoglires</taxon>
        <taxon>Glires</taxon>
        <taxon>Rodentia</taxon>
        <taxon>Myomorpha</taxon>
        <taxon>Muroidea</taxon>
        <taxon>Cricetidae</taxon>
        <taxon>Arvicolinae</taxon>
        <taxon>Microtus</taxon>
    </lineage>
</organism>
<dbReference type="GO" id="GO:0032543">
    <property type="term" value="P:mitochondrial translation"/>
    <property type="evidence" value="ECO:0007669"/>
    <property type="project" value="UniProtKB-UniRule"/>
</dbReference>
<keyword evidence="1 6" id="KW-0436">Ligase</keyword>
<dbReference type="FunFam" id="3.90.1300.10:FF:000002">
    <property type="entry name" value="Glutamyl-tRNA(Gln) amidotransferase subunit A, mitochondrial"/>
    <property type="match status" value="1"/>
</dbReference>
<comment type="similarity">
    <text evidence="6">Belongs to the amidase family. GatA subfamily.</text>
</comment>
<comment type="subunit">
    <text evidence="6">Subunit of the heterotrimeric GatCAB amidotransferase (AdT) complex, composed of A (QRSL1), B (GATB) and C (GATC) subunits.</text>
</comment>
<evidence type="ECO:0000256" key="6">
    <source>
        <dbReference type="HAMAP-Rule" id="MF_03150"/>
    </source>
</evidence>
<evidence type="ECO:0000256" key="5">
    <source>
        <dbReference type="ARBA" id="ARBA00023128"/>
    </source>
</evidence>
<sequence>MGKHSQTLKPMPDPKITTQKKRTSREPSAGRANCNCSPSAAVWNPVPTRPQPRSPCLSARRCGPERQPIACRDNFRSWELDQSKSTVLKRPVRIQDVCAHALLVADGDFFLCSGPLWYRTEPKDYAGPDSPRTLKQGQVTPTELCKKCLSLITKTKYLNAYITVSEEVALKQAEESERRYKQGQSLGDLDGIPVAVKDNFSTAGIETTCASNMLKGYIPPYNATVVQKLLDQGALLMGKTNLDEFAMGSGSTDGVFGPVKNPWSYSKQHRERRRHDEHDDSHWLIAGGSSGGSAAAVAAFTCFAALGSDTGGSTRNPAAHCGLVGFKPSYGLVSRHGLIPLVNSMDVPGIFTRCVDDTAIVLGILAGHDPKDSTTVQDPIKLSRIPSEVDVSRLCIGIPKEYLVPELSSEIRSLWSQAADLFESEGAKVIEISLPHTCYSIVCYHVLCTSEVASNMARFDGLQYGHRSGIDVSTEAMYAATRQEGFNDVVRGRILSGNFFLLKENYENYFVKAQKVRRLILRDFVNVFDSGVDVLLTPTTLTEAVPYLEFIKEDNRTRSAQDDIFTQAVNMAGLPAVSVPVALSNQGLPIGLQFIGRAFCDQQLLTVAKWFEKQVQFPVIQLQDLMDDGSLVLENGKLTSVSLTQ</sequence>
<evidence type="ECO:0000256" key="1">
    <source>
        <dbReference type="ARBA" id="ARBA00022598"/>
    </source>
</evidence>
<dbReference type="InterPro" id="IPR000120">
    <property type="entry name" value="Amidase"/>
</dbReference>
<reference evidence="9" key="1">
    <citation type="submission" date="2020-03" db="EMBL/GenBank/DDBJ databases">
        <title>Studies in the Genomics of Life Span.</title>
        <authorList>
            <person name="Glass D."/>
        </authorList>
    </citation>
    <scope>NUCLEOTIDE SEQUENCE</scope>
    <source>
        <strain evidence="9">LTLLF</strain>
        <tissue evidence="9">Muscle</tissue>
    </source>
</reference>
<protein>
    <recommendedName>
        <fullName evidence="6">Glutamyl-tRNA(Gln) amidotransferase subunit A, mitochondrial</fullName>
        <shortName evidence="6">Glu-AdT subunit A</shortName>
        <ecNumber evidence="6">6.3.5.7</ecNumber>
    </recommendedName>
    <alternativeName>
        <fullName evidence="6">Glutaminyl-tRNA synthase-like protein 1</fullName>
    </alternativeName>
</protein>
<keyword evidence="3 6" id="KW-0067">ATP-binding</keyword>
<dbReference type="GO" id="GO:0070681">
    <property type="term" value="P:glutaminyl-tRNAGln biosynthesis via transamidation"/>
    <property type="evidence" value="ECO:0007669"/>
    <property type="project" value="UniProtKB-UniRule"/>
</dbReference>
<dbReference type="InterPro" id="IPR004412">
    <property type="entry name" value="GatA"/>
</dbReference>
<evidence type="ECO:0000256" key="3">
    <source>
        <dbReference type="ARBA" id="ARBA00022840"/>
    </source>
</evidence>
<evidence type="ECO:0000256" key="4">
    <source>
        <dbReference type="ARBA" id="ARBA00022917"/>
    </source>
</evidence>
<feature type="active site" description="Charge relay system" evidence="6">
    <location>
        <position position="289"/>
    </location>
</feature>
<dbReference type="HAMAP" id="MF_00120">
    <property type="entry name" value="GatA"/>
    <property type="match status" value="1"/>
</dbReference>
<dbReference type="PANTHER" id="PTHR11895">
    <property type="entry name" value="TRANSAMIDASE"/>
    <property type="match status" value="1"/>
</dbReference>
<evidence type="ECO:0000256" key="7">
    <source>
        <dbReference type="SAM" id="MobiDB-lite"/>
    </source>
</evidence>
<evidence type="ECO:0000259" key="8">
    <source>
        <dbReference type="Pfam" id="PF01425"/>
    </source>
</evidence>
<evidence type="ECO:0000313" key="10">
    <source>
        <dbReference type="Proteomes" id="UP000710432"/>
    </source>
</evidence>
<dbReference type="AlphaFoldDB" id="A0A8J6GCM2"/>
<dbReference type="PANTHER" id="PTHR11895:SF7">
    <property type="entry name" value="GLUTAMYL-TRNA(GLN) AMIDOTRANSFERASE SUBUNIT A, MITOCHONDRIAL"/>
    <property type="match status" value="1"/>
</dbReference>
<dbReference type="GO" id="GO:0030956">
    <property type="term" value="C:glutamyl-tRNA(Gln) amidotransferase complex"/>
    <property type="evidence" value="ECO:0007669"/>
    <property type="project" value="UniProtKB-UniRule"/>
</dbReference>
<feature type="active site" description="Charge relay system" evidence="6">
    <location>
        <position position="197"/>
    </location>
</feature>
<keyword evidence="5 6" id="KW-0496">Mitochondrion</keyword>
<dbReference type="EMBL" id="JAATJU010023200">
    <property type="protein sequence ID" value="KAH0508527.1"/>
    <property type="molecule type" value="Genomic_DNA"/>
</dbReference>
<dbReference type="NCBIfam" id="TIGR00132">
    <property type="entry name" value="gatA"/>
    <property type="match status" value="1"/>
</dbReference>